<dbReference type="Pfam" id="PF02195">
    <property type="entry name" value="ParB_N"/>
    <property type="match status" value="1"/>
</dbReference>
<keyword evidence="3" id="KW-1185">Reference proteome</keyword>
<name>A0A1H2Z6P7_9RHOB</name>
<evidence type="ECO:0000313" key="2">
    <source>
        <dbReference type="EMBL" id="SDX12997.1"/>
    </source>
</evidence>
<dbReference type="Gene3D" id="3.90.1530.30">
    <property type="match status" value="1"/>
</dbReference>
<dbReference type="InterPro" id="IPR050336">
    <property type="entry name" value="Chromosome_partition/occlusion"/>
</dbReference>
<dbReference type="PANTHER" id="PTHR33375:SF1">
    <property type="entry name" value="CHROMOSOME-PARTITIONING PROTEIN PARB-RELATED"/>
    <property type="match status" value="1"/>
</dbReference>
<feature type="domain" description="ParB-like N-terminal" evidence="1">
    <location>
        <begin position="85"/>
        <end position="181"/>
    </location>
</feature>
<evidence type="ECO:0000313" key="3">
    <source>
        <dbReference type="Proteomes" id="UP000198539"/>
    </source>
</evidence>
<dbReference type="OrthoDB" id="7656008at2"/>
<dbReference type="AlphaFoldDB" id="A0A1H2Z6P7"/>
<dbReference type="InterPro" id="IPR003115">
    <property type="entry name" value="ParB_N"/>
</dbReference>
<dbReference type="STRING" id="564137.SAMN04488238_105264"/>
<dbReference type="PANTHER" id="PTHR33375">
    <property type="entry name" value="CHROMOSOME-PARTITIONING PROTEIN PARB-RELATED"/>
    <property type="match status" value="1"/>
</dbReference>
<organism evidence="2 3">
    <name type="scientific">Roseicitreum antarcticum</name>
    <dbReference type="NCBI Taxonomy" id="564137"/>
    <lineage>
        <taxon>Bacteria</taxon>
        <taxon>Pseudomonadati</taxon>
        <taxon>Pseudomonadota</taxon>
        <taxon>Alphaproteobacteria</taxon>
        <taxon>Rhodobacterales</taxon>
        <taxon>Paracoccaceae</taxon>
        <taxon>Roseicitreum</taxon>
    </lineage>
</organism>
<dbReference type="EMBL" id="FNOM01000005">
    <property type="protein sequence ID" value="SDX12997.1"/>
    <property type="molecule type" value="Genomic_DNA"/>
</dbReference>
<dbReference type="GO" id="GO:0007059">
    <property type="term" value="P:chromosome segregation"/>
    <property type="evidence" value="ECO:0007669"/>
    <property type="project" value="TreeGrafter"/>
</dbReference>
<reference evidence="2 3" key="1">
    <citation type="submission" date="2016-10" db="EMBL/GenBank/DDBJ databases">
        <authorList>
            <person name="de Groot N.N."/>
        </authorList>
    </citation>
    <scope>NUCLEOTIDE SEQUENCE [LARGE SCALE GENOMIC DNA]</scope>
    <source>
        <strain evidence="2 3">CGMCC 1.8894</strain>
    </source>
</reference>
<proteinExistence type="predicted"/>
<dbReference type="SMART" id="SM00470">
    <property type="entry name" value="ParB"/>
    <property type="match status" value="1"/>
</dbReference>
<dbReference type="Proteomes" id="UP000198539">
    <property type="component" value="Unassembled WGS sequence"/>
</dbReference>
<dbReference type="InterPro" id="IPR036086">
    <property type="entry name" value="ParB/Sulfiredoxin_sf"/>
</dbReference>
<dbReference type="RefSeq" id="WP_092888962.1">
    <property type="nucleotide sequence ID" value="NZ_CP061502.1"/>
</dbReference>
<protein>
    <submittedName>
        <fullName evidence="2">Chromosome partitioning protein, ParB family</fullName>
    </submittedName>
</protein>
<dbReference type="GO" id="GO:0005694">
    <property type="term" value="C:chromosome"/>
    <property type="evidence" value="ECO:0007669"/>
    <property type="project" value="TreeGrafter"/>
</dbReference>
<evidence type="ECO:0000259" key="1">
    <source>
        <dbReference type="SMART" id="SM00470"/>
    </source>
</evidence>
<sequence length="374" mass="41088">MSRKRSIFDIDIPDDLATPVVPDPDTLPDVAPRRGPMASAISENAAALQARADAAAAIRAENDALAHELVALREAGHVVEDLALDQVFTRLLMRDRLPGEDFELAELVTSIREVGLSNPIRVVTRPDGTGYELIQGYRRLSAYRALLEETGDASWGQIPALILPHGEDISGLYRRMVDENIVRKDLSFAEMATAALHYAADPATDAHDLKGAVGKLFQSAPYSKRSYIRAFARLLEVLGPTLMYPTEIPRALGVNVVRAIDEEPDLVRQIKSDLHDWDTRSISDELNVLRRYSDLDALDMEATVPAGSTAPRKPAAQKVNPARTKTTFDVRTRAGRVRCTAGVGRLEIKLDRDFSAMDRGQLERAIASLIDGMS</sequence>
<dbReference type="SUPFAM" id="SSF110849">
    <property type="entry name" value="ParB/Sulfiredoxin"/>
    <property type="match status" value="1"/>
</dbReference>
<accession>A0A1H2Z6P7</accession>
<gene>
    <name evidence="2" type="ORF">SAMN04488238_105264</name>
</gene>